<proteinExistence type="inferred from homology"/>
<comment type="similarity">
    <text evidence="2">Belongs to the peptidase S1 family. CLIP subfamily.</text>
</comment>
<dbReference type="PROSITE" id="PS00135">
    <property type="entry name" value="TRYPSIN_SER"/>
    <property type="match status" value="1"/>
</dbReference>
<evidence type="ECO:0000256" key="3">
    <source>
        <dbReference type="SAM" id="Phobius"/>
    </source>
</evidence>
<dbReference type="InterPro" id="IPR001254">
    <property type="entry name" value="Trypsin_dom"/>
</dbReference>
<dbReference type="InterPro" id="IPR033116">
    <property type="entry name" value="TRYPSIN_SER"/>
</dbReference>
<protein>
    <recommendedName>
        <fullName evidence="4">Peptidase S1 domain-containing protein</fullName>
    </recommendedName>
</protein>
<dbReference type="InterPro" id="IPR043504">
    <property type="entry name" value="Peptidase_S1_PA_chymotrypsin"/>
</dbReference>
<dbReference type="GO" id="GO:0006508">
    <property type="term" value="P:proteolysis"/>
    <property type="evidence" value="ECO:0007669"/>
    <property type="project" value="InterPro"/>
</dbReference>
<dbReference type="AlphaFoldDB" id="A0A9P0E5S0"/>
<dbReference type="PANTHER" id="PTHR24256">
    <property type="entry name" value="TRYPTASE-RELATED"/>
    <property type="match status" value="1"/>
</dbReference>
<dbReference type="SUPFAM" id="SSF50494">
    <property type="entry name" value="Trypsin-like serine proteases"/>
    <property type="match status" value="2"/>
</dbReference>
<sequence>MNRLVQVALVSMGKGCARYGVPAVNTALFPYLGWMQWTIQRSMRRHFFKIITEALFAWILLFGTGSFLYCPKRVSASYPTGDDVFAEEEEAPQSVPLKFRNINRNVMTCNCSWGTVLYKTHQKRKIRNENSFGGRPISEKERYPMMAGLQTENGCMVCAATILTEYHALTTAQCVQDNPKLTLAVGWGKLSTNTESSPSLIKLFLEAVEPELCKKQLGGNVIINQHLRLCTTANRKAGCAGDSGSPLFMVDQSVNRIVQVAIMTKGTLCGRTDRPATSVAIHPYLGWIQWNVEKSLKRHHPNDYRRCDSSFCYITAPNVN</sequence>
<dbReference type="GO" id="GO:0004252">
    <property type="term" value="F:serine-type endopeptidase activity"/>
    <property type="evidence" value="ECO:0007669"/>
    <property type="project" value="InterPro"/>
</dbReference>
<accession>A0A9P0E5S0</accession>
<feature type="transmembrane region" description="Helical" evidence="3">
    <location>
        <begin position="50"/>
        <end position="69"/>
    </location>
</feature>
<evidence type="ECO:0000259" key="4">
    <source>
        <dbReference type="PROSITE" id="PS50240"/>
    </source>
</evidence>
<feature type="domain" description="Peptidase S1" evidence="4">
    <location>
        <begin position="181"/>
        <end position="293"/>
    </location>
</feature>
<keyword evidence="1" id="KW-1015">Disulfide bond</keyword>
<dbReference type="Gene3D" id="2.40.10.10">
    <property type="entry name" value="Trypsin-like serine proteases"/>
    <property type="match status" value="2"/>
</dbReference>
<dbReference type="Pfam" id="PF00089">
    <property type="entry name" value="Trypsin"/>
    <property type="match status" value="1"/>
</dbReference>
<keyword evidence="3" id="KW-0472">Membrane</keyword>
<keyword evidence="6" id="KW-1185">Reference proteome</keyword>
<evidence type="ECO:0000313" key="6">
    <source>
        <dbReference type="Proteomes" id="UP001152798"/>
    </source>
</evidence>
<organism evidence="5 6">
    <name type="scientific">Nezara viridula</name>
    <name type="common">Southern green stink bug</name>
    <name type="synonym">Cimex viridulus</name>
    <dbReference type="NCBI Taxonomy" id="85310"/>
    <lineage>
        <taxon>Eukaryota</taxon>
        <taxon>Metazoa</taxon>
        <taxon>Ecdysozoa</taxon>
        <taxon>Arthropoda</taxon>
        <taxon>Hexapoda</taxon>
        <taxon>Insecta</taxon>
        <taxon>Pterygota</taxon>
        <taxon>Neoptera</taxon>
        <taxon>Paraneoptera</taxon>
        <taxon>Hemiptera</taxon>
        <taxon>Heteroptera</taxon>
        <taxon>Panheteroptera</taxon>
        <taxon>Pentatomomorpha</taxon>
        <taxon>Pentatomoidea</taxon>
        <taxon>Pentatomidae</taxon>
        <taxon>Pentatominae</taxon>
        <taxon>Nezara</taxon>
    </lineage>
</organism>
<evidence type="ECO:0000256" key="2">
    <source>
        <dbReference type="ARBA" id="ARBA00024195"/>
    </source>
</evidence>
<keyword evidence="3" id="KW-0812">Transmembrane</keyword>
<dbReference type="SMART" id="SM00020">
    <property type="entry name" value="Tryp_SPc"/>
    <property type="match status" value="1"/>
</dbReference>
<gene>
    <name evidence="5" type="ORF">NEZAVI_LOCUS4945</name>
</gene>
<dbReference type="PROSITE" id="PS50240">
    <property type="entry name" value="TRYPSIN_DOM"/>
    <property type="match status" value="1"/>
</dbReference>
<reference evidence="5" key="1">
    <citation type="submission" date="2022-01" db="EMBL/GenBank/DDBJ databases">
        <authorList>
            <person name="King R."/>
        </authorList>
    </citation>
    <scope>NUCLEOTIDE SEQUENCE</scope>
</reference>
<dbReference type="Proteomes" id="UP001152798">
    <property type="component" value="Chromosome 3"/>
</dbReference>
<keyword evidence="3" id="KW-1133">Transmembrane helix</keyword>
<dbReference type="InterPro" id="IPR009003">
    <property type="entry name" value="Peptidase_S1_PA"/>
</dbReference>
<evidence type="ECO:0000256" key="1">
    <source>
        <dbReference type="ARBA" id="ARBA00023157"/>
    </source>
</evidence>
<dbReference type="EMBL" id="OV725079">
    <property type="protein sequence ID" value="CAH1394434.1"/>
    <property type="molecule type" value="Genomic_DNA"/>
</dbReference>
<name>A0A9P0E5S0_NEZVI</name>
<dbReference type="InterPro" id="IPR051487">
    <property type="entry name" value="Ser/Thr_Proteases_Immune/Dev"/>
</dbReference>
<evidence type="ECO:0000313" key="5">
    <source>
        <dbReference type="EMBL" id="CAH1394434.1"/>
    </source>
</evidence>